<reference evidence="1" key="1">
    <citation type="journal article" date="2015" name="Nature">
        <title>Complex archaea that bridge the gap between prokaryotes and eukaryotes.</title>
        <authorList>
            <person name="Spang A."/>
            <person name="Saw J.H."/>
            <person name="Jorgensen S.L."/>
            <person name="Zaremba-Niedzwiedzka K."/>
            <person name="Martijn J."/>
            <person name="Lind A.E."/>
            <person name="van Eijk R."/>
            <person name="Schleper C."/>
            <person name="Guy L."/>
            <person name="Ettema T.J."/>
        </authorList>
    </citation>
    <scope>NUCLEOTIDE SEQUENCE</scope>
</reference>
<gene>
    <name evidence="1" type="ORF">LCGC14_2199670</name>
</gene>
<protein>
    <submittedName>
        <fullName evidence="1">Uncharacterized protein</fullName>
    </submittedName>
</protein>
<accession>A0A0F9GCU5</accession>
<feature type="non-terminal residue" evidence="1">
    <location>
        <position position="313"/>
    </location>
</feature>
<sequence length="313" mass="34091">MAAIAHPKVEQFTAQTHTGDLNWVDLAQIDAGDFVNDGVYLILASAHVGGSDFNDTFTFRLLHGATTFPGSDMVLEPWGQATDLRSYFYMTKFTQPATAELVKLQFAVLNDTANTAYADTIQIYTIRLDADLTENTDFFYNEDDDTGGVTALTTSFVEFANVVFTPGTADEDWLVIGSCSWDVNSTDTNTLAHIRKGTNPAAPDDDAPQISLEGEDTAERKVKGFHRVFPALPASSVEFAVDMRDDSATVVDDHVRSAVFAIRLDAFEDHAQFWNEAPVALSTDPGTEIGNLDPTPTTTGDWLLLGFAAQDAQ</sequence>
<organism evidence="1">
    <name type="scientific">marine sediment metagenome</name>
    <dbReference type="NCBI Taxonomy" id="412755"/>
    <lineage>
        <taxon>unclassified sequences</taxon>
        <taxon>metagenomes</taxon>
        <taxon>ecological metagenomes</taxon>
    </lineage>
</organism>
<name>A0A0F9GCU5_9ZZZZ</name>
<comment type="caution">
    <text evidence="1">The sequence shown here is derived from an EMBL/GenBank/DDBJ whole genome shotgun (WGS) entry which is preliminary data.</text>
</comment>
<dbReference type="EMBL" id="LAZR01028955">
    <property type="protein sequence ID" value="KKL61002.1"/>
    <property type="molecule type" value="Genomic_DNA"/>
</dbReference>
<evidence type="ECO:0000313" key="1">
    <source>
        <dbReference type="EMBL" id="KKL61002.1"/>
    </source>
</evidence>
<proteinExistence type="predicted"/>
<dbReference type="AlphaFoldDB" id="A0A0F9GCU5"/>